<dbReference type="Proteomes" id="UP001620514">
    <property type="component" value="Unassembled WGS sequence"/>
</dbReference>
<gene>
    <name evidence="1" type="ORF">ABH943_002385</name>
</gene>
<evidence type="ECO:0000313" key="2">
    <source>
        <dbReference type="Proteomes" id="UP001620514"/>
    </source>
</evidence>
<accession>A0ABW8MFB3</accession>
<organism evidence="1 2">
    <name type="scientific">Caballeronia udeis</name>
    <dbReference type="NCBI Taxonomy" id="1232866"/>
    <lineage>
        <taxon>Bacteria</taxon>
        <taxon>Pseudomonadati</taxon>
        <taxon>Pseudomonadota</taxon>
        <taxon>Betaproteobacteria</taxon>
        <taxon>Burkholderiales</taxon>
        <taxon>Burkholderiaceae</taxon>
        <taxon>Caballeronia</taxon>
    </lineage>
</organism>
<reference evidence="1 2" key="1">
    <citation type="submission" date="2024-11" db="EMBL/GenBank/DDBJ databases">
        <title>Using genomics to understand microbial adaptation to soil warming.</title>
        <authorList>
            <person name="Deangelis K.M. PhD."/>
        </authorList>
    </citation>
    <scope>NUCLEOTIDE SEQUENCE [LARGE SCALE GENOMIC DNA]</scope>
    <source>
        <strain evidence="1 2">GAS97</strain>
    </source>
</reference>
<sequence>MNGEGDRSVDGIQPLVVAAVVIHDPGHDISPVPWPAALAAHGSNHRHERSQRTGVMH</sequence>
<dbReference type="EMBL" id="JBIYDN010000006">
    <property type="protein sequence ID" value="MFK4442369.1"/>
    <property type="molecule type" value="Genomic_DNA"/>
</dbReference>
<name>A0ABW8MFB3_9BURK</name>
<comment type="caution">
    <text evidence="1">The sequence shown here is derived from an EMBL/GenBank/DDBJ whole genome shotgun (WGS) entry which is preliminary data.</text>
</comment>
<protein>
    <submittedName>
        <fullName evidence="1">Uncharacterized protein</fullName>
    </submittedName>
</protein>
<proteinExistence type="predicted"/>
<keyword evidence="2" id="KW-1185">Reference proteome</keyword>
<evidence type="ECO:0000313" key="1">
    <source>
        <dbReference type="EMBL" id="MFK4442369.1"/>
    </source>
</evidence>